<evidence type="ECO:0000256" key="4">
    <source>
        <dbReference type="SAM" id="MobiDB-lite"/>
    </source>
</evidence>
<accession>A0A9W8HE26</accession>
<feature type="compositionally biased region" description="Basic residues" evidence="4">
    <location>
        <begin position="44"/>
        <end position="66"/>
    </location>
</feature>
<evidence type="ECO:0000256" key="2">
    <source>
        <dbReference type="ARBA" id="ARBA00006856"/>
    </source>
</evidence>
<keyword evidence="3" id="KW-0539">Nucleus</keyword>
<dbReference type="SUPFAM" id="SSF48371">
    <property type="entry name" value="ARM repeat"/>
    <property type="match status" value="1"/>
</dbReference>
<evidence type="ECO:0000256" key="3">
    <source>
        <dbReference type="ARBA" id="ARBA00023242"/>
    </source>
</evidence>
<dbReference type="GO" id="GO:0042274">
    <property type="term" value="P:ribosomal small subunit biogenesis"/>
    <property type="evidence" value="ECO:0007669"/>
    <property type="project" value="TreeGrafter"/>
</dbReference>
<dbReference type="Gene3D" id="1.25.40.180">
    <property type="match status" value="1"/>
</dbReference>
<dbReference type="SMART" id="SM00543">
    <property type="entry name" value="MIF4G"/>
    <property type="match status" value="1"/>
</dbReference>
<name>A0A9W8HE26_9FUNG</name>
<feature type="domain" description="MI" evidence="5">
    <location>
        <begin position="739"/>
        <end position="878"/>
    </location>
</feature>
<dbReference type="PANTHER" id="PTHR18034:SF4">
    <property type="entry name" value="NUCLEOLAR MIF4G DOMAIN-CONTAINING PROTEIN 1"/>
    <property type="match status" value="1"/>
</dbReference>
<evidence type="ECO:0000259" key="5">
    <source>
        <dbReference type="PROSITE" id="PS51366"/>
    </source>
</evidence>
<dbReference type="InterPro" id="IPR003890">
    <property type="entry name" value="MIF4G-like_typ-3"/>
</dbReference>
<protein>
    <submittedName>
        <fullName evidence="6">Suppressor of glycerol defect</fullName>
    </submittedName>
</protein>
<dbReference type="InterPro" id="IPR016024">
    <property type="entry name" value="ARM-type_fold"/>
</dbReference>
<feature type="compositionally biased region" description="Low complexity" evidence="4">
    <location>
        <begin position="87"/>
        <end position="100"/>
    </location>
</feature>
<keyword evidence="7" id="KW-1185">Reference proteome</keyword>
<dbReference type="GO" id="GO:0005730">
    <property type="term" value="C:nucleolus"/>
    <property type="evidence" value="ECO:0007669"/>
    <property type="project" value="UniProtKB-SubCell"/>
</dbReference>
<evidence type="ECO:0000313" key="6">
    <source>
        <dbReference type="EMBL" id="KAJ2783267.1"/>
    </source>
</evidence>
<sequence>MPPKRRLQGNAVLPAELADKVAAHGAGDEKRFAKRFKNAAATRKAARKQARADKKQRKNEHHKRMHGFSMPAGRTPGRAGPVGGAKRGASASSAASAAKADTQKKKQQPQRPAEKKAPAPQGDERAQLLKFAKRNKGMYALLRESNLVGDVDKEAGVTSAAAAAEELEDRELRRLERNLGIKSNDKLAAAFFDEGLGDILAGIDYGSSSVRNKSRPATARGPGQESAGATGGSGAMEDSDDGAMDDADGGDVDESGDDAMRGGSDTDEAVSDDSSDSGADSDESVGADDDGDDDDDAFGLNAFASDGEDGTESEDSDIAEMYRSQGIDTNPNLSEDDGDASGSEDSDASGSEDGDASGSEDGDASGSEDGDASGSEDGDQGKGAAPAGPSVSRYIPPSLRRKQAADEAEDECVASIRKTLQGQLNRLSESNIEGIVAQIEAQYQKHPRHHVTEVLCGLILQAIRSRTHMLDTFLYVNAAVVGAMYRAVGLDPVAHLVQKLMEEFEQQFAQGLADFRAGQDQEAKDGDDDDGAAGGAGKECQNLCVFVAELYNFQIISCQLVYDVIRLCIQDVNEFTAELLLKLIRTSGLQLRKDDPLALKEVVRQATETVGSVGTGRLSVRCRFMVESLTSLKDNRMRNAMSQSADNVARLKKFLANMDKRRPGGAAEPINIGLQDIRDIKTKGKWWLVGASWVGSQYTGDGPAPGAAQAAARRAQDESSNADMERLLKMAKAQHMNTDIRRSVFVTLLSSDDYADAFERLLKLDLKKTQARELMRVIIHCCGQEKAYNPYYTLVAYKLCAYHNTYQLTMQYALWDFMRELGETDVGGLGRLSQDDGGDGGGGGATVPLRRIVNLAKMYAWLVDRQVLSLLILKTVTFAKVGRQARVFFQVMFSTLFLLHKQRSEADLKAVYGVFQRAASNPTMCHGMLFFFHHFVKRCDLVDEADLPAVRWGCKIAKQAIRDHVGGTSLDAM</sequence>
<organism evidence="6 7">
    <name type="scientific">Coemansia javaensis</name>
    <dbReference type="NCBI Taxonomy" id="2761396"/>
    <lineage>
        <taxon>Eukaryota</taxon>
        <taxon>Fungi</taxon>
        <taxon>Fungi incertae sedis</taxon>
        <taxon>Zoopagomycota</taxon>
        <taxon>Kickxellomycotina</taxon>
        <taxon>Kickxellomycetes</taxon>
        <taxon>Kickxellales</taxon>
        <taxon>Kickxellaceae</taxon>
        <taxon>Coemansia</taxon>
    </lineage>
</organism>
<dbReference type="InterPro" id="IPR050781">
    <property type="entry name" value="CWC22_splicing_factor"/>
</dbReference>
<comment type="subcellular location">
    <subcellularLocation>
        <location evidence="1">Nucleus</location>
        <location evidence="1">Nucleolus</location>
    </subcellularLocation>
</comment>
<dbReference type="SMART" id="SM00544">
    <property type="entry name" value="MA3"/>
    <property type="match status" value="1"/>
</dbReference>
<dbReference type="GO" id="GO:0003723">
    <property type="term" value="F:RNA binding"/>
    <property type="evidence" value="ECO:0007669"/>
    <property type="project" value="InterPro"/>
</dbReference>
<proteinExistence type="inferred from homology"/>
<dbReference type="EMBL" id="JANBUL010000051">
    <property type="protein sequence ID" value="KAJ2783267.1"/>
    <property type="molecule type" value="Genomic_DNA"/>
</dbReference>
<feature type="compositionally biased region" description="Acidic residues" evidence="4">
    <location>
        <begin position="237"/>
        <end position="257"/>
    </location>
</feature>
<reference evidence="6" key="1">
    <citation type="submission" date="2022-07" db="EMBL/GenBank/DDBJ databases">
        <title>Phylogenomic reconstructions and comparative analyses of Kickxellomycotina fungi.</title>
        <authorList>
            <person name="Reynolds N.K."/>
            <person name="Stajich J.E."/>
            <person name="Barry K."/>
            <person name="Grigoriev I.V."/>
            <person name="Crous P."/>
            <person name="Smith M.E."/>
        </authorList>
    </citation>
    <scope>NUCLEOTIDE SEQUENCE</scope>
    <source>
        <strain evidence="6">NBRC 105414</strain>
    </source>
</reference>
<evidence type="ECO:0000256" key="1">
    <source>
        <dbReference type="ARBA" id="ARBA00004604"/>
    </source>
</evidence>
<gene>
    <name evidence="6" type="primary">SGD1</name>
    <name evidence="6" type="ORF">H4R18_001786</name>
</gene>
<dbReference type="PANTHER" id="PTHR18034">
    <property type="entry name" value="CELL CYCLE CONTROL PROTEIN CWF22-RELATED"/>
    <property type="match status" value="1"/>
</dbReference>
<dbReference type="InterPro" id="IPR003891">
    <property type="entry name" value="Initiation_fac_eIF4g_MI"/>
</dbReference>
<feature type="compositionally biased region" description="Acidic residues" evidence="4">
    <location>
        <begin position="265"/>
        <end position="297"/>
    </location>
</feature>
<feature type="compositionally biased region" description="Acidic residues" evidence="4">
    <location>
        <begin position="306"/>
        <end position="318"/>
    </location>
</feature>
<dbReference type="Pfam" id="PF02847">
    <property type="entry name" value="MA3"/>
    <property type="match status" value="1"/>
</dbReference>
<feature type="region of interest" description="Disordered" evidence="4">
    <location>
        <begin position="203"/>
        <end position="406"/>
    </location>
</feature>
<dbReference type="PROSITE" id="PS51366">
    <property type="entry name" value="MI"/>
    <property type="match status" value="1"/>
</dbReference>
<dbReference type="AlphaFoldDB" id="A0A9W8HE26"/>
<dbReference type="Proteomes" id="UP001140217">
    <property type="component" value="Unassembled WGS sequence"/>
</dbReference>
<dbReference type="Pfam" id="PF02854">
    <property type="entry name" value="MIF4G"/>
    <property type="match status" value="1"/>
</dbReference>
<feature type="compositionally biased region" description="Basic and acidic residues" evidence="4">
    <location>
        <begin position="112"/>
        <end position="127"/>
    </location>
</feature>
<dbReference type="OrthoDB" id="361797at2759"/>
<feature type="region of interest" description="Disordered" evidence="4">
    <location>
        <begin position="38"/>
        <end position="127"/>
    </location>
</feature>
<comment type="similarity">
    <text evidence="2">Belongs to the CWC22 family.</text>
</comment>
<comment type="caution">
    <text evidence="6">The sequence shown here is derived from an EMBL/GenBank/DDBJ whole genome shotgun (WGS) entry which is preliminary data.</text>
</comment>
<evidence type="ECO:0000313" key="7">
    <source>
        <dbReference type="Proteomes" id="UP001140217"/>
    </source>
</evidence>
<feature type="compositionally biased region" description="Acidic residues" evidence="4">
    <location>
        <begin position="334"/>
        <end position="378"/>
    </location>
</feature>